<evidence type="ECO:0000313" key="13">
    <source>
        <dbReference type="Proteomes" id="UP001197378"/>
    </source>
</evidence>
<comment type="similarity">
    <text evidence="4">Belongs to the major facilitator superfamily. TCR/Tet family.</text>
</comment>
<feature type="transmembrane region" description="Helical" evidence="10">
    <location>
        <begin position="164"/>
        <end position="184"/>
    </location>
</feature>
<reference evidence="12" key="1">
    <citation type="journal article" date="2021" name="ISME J.">
        <title>Genomic evolution of the class Acidithiobacillia: deep-branching Proteobacteria living in extreme acidic conditions.</title>
        <authorList>
            <person name="Moya-Beltran A."/>
            <person name="Beard S."/>
            <person name="Rojas-Villalobos C."/>
            <person name="Issotta F."/>
            <person name="Gallardo Y."/>
            <person name="Ulloa R."/>
            <person name="Giaveno A."/>
            <person name="Degli Esposti M."/>
            <person name="Johnson D.B."/>
            <person name="Quatrini R."/>
        </authorList>
    </citation>
    <scope>NUCLEOTIDE SEQUENCE</scope>
    <source>
        <strain evidence="12">VAN18-1</strain>
    </source>
</reference>
<evidence type="ECO:0000313" key="12">
    <source>
        <dbReference type="EMBL" id="MBU2787273.1"/>
    </source>
</evidence>
<gene>
    <name evidence="12" type="ORF">HFQ13_03440</name>
</gene>
<dbReference type="GO" id="GO:0005886">
    <property type="term" value="C:plasma membrane"/>
    <property type="evidence" value="ECO:0007669"/>
    <property type="project" value="UniProtKB-SubCell"/>
</dbReference>
<dbReference type="Gene3D" id="1.20.1720.10">
    <property type="entry name" value="Multidrug resistance protein D"/>
    <property type="match status" value="1"/>
</dbReference>
<dbReference type="NCBIfam" id="TIGR00710">
    <property type="entry name" value="efflux_Bcr_CflA"/>
    <property type="match status" value="1"/>
</dbReference>
<keyword evidence="7 10" id="KW-0812">Transmembrane</keyword>
<dbReference type="PANTHER" id="PTHR23502">
    <property type="entry name" value="MAJOR FACILITATOR SUPERFAMILY"/>
    <property type="match status" value="1"/>
</dbReference>
<dbReference type="InterPro" id="IPR036259">
    <property type="entry name" value="MFS_trans_sf"/>
</dbReference>
<dbReference type="AlphaFoldDB" id="A0AAE2YNU6"/>
<dbReference type="InterPro" id="IPR020846">
    <property type="entry name" value="MFS_dom"/>
</dbReference>
<keyword evidence="10" id="KW-0997">Cell inner membrane</keyword>
<dbReference type="Proteomes" id="UP001197378">
    <property type="component" value="Unassembled WGS sequence"/>
</dbReference>
<evidence type="ECO:0000256" key="9">
    <source>
        <dbReference type="ARBA" id="ARBA00023136"/>
    </source>
</evidence>
<keyword evidence="13" id="KW-1185">Reference proteome</keyword>
<comment type="function">
    <text evidence="1">Resistance to tetracycline by an active tetracycline efflux. This is an energy-dependent process that decreases the accumulation of the antibiotic in whole cells. This protein functions as a metal-tetracycline/H(+) antiporter.</text>
</comment>
<dbReference type="InterPro" id="IPR004812">
    <property type="entry name" value="Efflux_drug-R_Bcr/CmlA"/>
</dbReference>
<dbReference type="PANTHER" id="PTHR23502:SF132">
    <property type="entry name" value="POLYAMINE TRANSPORTER 2-RELATED"/>
    <property type="match status" value="1"/>
</dbReference>
<dbReference type="GO" id="GO:0015385">
    <property type="term" value="F:sodium:proton antiporter activity"/>
    <property type="evidence" value="ECO:0007669"/>
    <property type="project" value="TreeGrafter"/>
</dbReference>
<dbReference type="InterPro" id="IPR011701">
    <property type="entry name" value="MFS"/>
</dbReference>
<evidence type="ECO:0000256" key="1">
    <source>
        <dbReference type="ARBA" id="ARBA00003279"/>
    </source>
</evidence>
<evidence type="ECO:0000256" key="2">
    <source>
        <dbReference type="ARBA" id="ARBA00004651"/>
    </source>
</evidence>
<evidence type="ECO:0000256" key="5">
    <source>
        <dbReference type="ARBA" id="ARBA00022448"/>
    </source>
</evidence>
<evidence type="ECO:0000256" key="8">
    <source>
        <dbReference type="ARBA" id="ARBA00022989"/>
    </source>
</evidence>
<feature type="transmembrane region" description="Helical" evidence="10">
    <location>
        <begin position="105"/>
        <end position="122"/>
    </location>
</feature>
<dbReference type="InterPro" id="IPR001958">
    <property type="entry name" value="Tet-R_TetA/multi-R_MdtG-like"/>
</dbReference>
<dbReference type="CDD" id="cd17320">
    <property type="entry name" value="MFS_MdfA_MDR_like"/>
    <property type="match status" value="1"/>
</dbReference>
<keyword evidence="8 10" id="KW-1133">Transmembrane helix</keyword>
<feature type="transmembrane region" description="Helical" evidence="10">
    <location>
        <begin position="250"/>
        <end position="267"/>
    </location>
</feature>
<feature type="transmembrane region" description="Helical" evidence="10">
    <location>
        <begin position="306"/>
        <end position="323"/>
    </location>
</feature>
<feature type="transmembrane region" description="Helical" evidence="10">
    <location>
        <begin position="77"/>
        <end position="99"/>
    </location>
</feature>
<comment type="similarity">
    <text evidence="3 10">Belongs to the major facilitator superfamily. Bcr/CmlA family.</text>
</comment>
<dbReference type="EMBL" id="JAAXYO010000039">
    <property type="protein sequence ID" value="MBU2787273.1"/>
    <property type="molecule type" value="Genomic_DNA"/>
</dbReference>
<organism evidence="12 13">
    <name type="scientific">Igneacidithiobacillus copahuensis</name>
    <dbReference type="NCBI Taxonomy" id="2724909"/>
    <lineage>
        <taxon>Bacteria</taxon>
        <taxon>Pseudomonadati</taxon>
        <taxon>Pseudomonadota</taxon>
        <taxon>Acidithiobacillia</taxon>
        <taxon>Acidithiobacillales</taxon>
        <taxon>Acidithiobacillaceae</taxon>
        <taxon>Igneacidithiobacillus</taxon>
    </lineage>
</organism>
<evidence type="ECO:0000256" key="3">
    <source>
        <dbReference type="ARBA" id="ARBA00006236"/>
    </source>
</evidence>
<dbReference type="PROSITE" id="PS00216">
    <property type="entry name" value="SUGAR_TRANSPORT_1"/>
    <property type="match status" value="1"/>
</dbReference>
<keyword evidence="6" id="KW-1003">Cell membrane</keyword>
<dbReference type="RefSeq" id="WP_215872232.1">
    <property type="nucleotide sequence ID" value="NZ_JAAXYO010000039.1"/>
</dbReference>
<dbReference type="PROSITE" id="PS50850">
    <property type="entry name" value="MFS"/>
    <property type="match status" value="1"/>
</dbReference>
<comment type="caution">
    <text evidence="12">The sequence shown here is derived from an EMBL/GenBank/DDBJ whole genome shotgun (WGS) entry which is preliminary data.</text>
</comment>
<feature type="transmembrane region" description="Helical" evidence="10">
    <location>
        <begin position="279"/>
        <end position="300"/>
    </location>
</feature>
<proteinExistence type="inferred from homology"/>
<keyword evidence="5 10" id="KW-0813">Transport</keyword>
<feature type="transmembrane region" description="Helical" evidence="10">
    <location>
        <begin position="134"/>
        <end position="158"/>
    </location>
</feature>
<accession>A0AAE2YNU6</accession>
<feature type="transmembrane region" description="Helical" evidence="10">
    <location>
        <begin position="344"/>
        <end position="364"/>
    </location>
</feature>
<dbReference type="SUPFAM" id="SSF103473">
    <property type="entry name" value="MFS general substrate transporter"/>
    <property type="match status" value="1"/>
</dbReference>
<feature type="transmembrane region" description="Helical" evidence="10">
    <location>
        <begin position="12"/>
        <end position="32"/>
    </location>
</feature>
<dbReference type="FunFam" id="1.20.1720.10:FF:000005">
    <property type="entry name" value="Bcr/CflA family efflux transporter"/>
    <property type="match status" value="1"/>
</dbReference>
<feature type="transmembrane region" description="Helical" evidence="10">
    <location>
        <begin position="217"/>
        <end position="238"/>
    </location>
</feature>
<comment type="subcellular location">
    <subcellularLocation>
        <location evidence="10">Cell inner membrane</location>
        <topology evidence="10">Multi-pass membrane protein</topology>
    </subcellularLocation>
    <subcellularLocation>
        <location evidence="2">Cell membrane</location>
        <topology evidence="2">Multi-pass membrane protein</topology>
    </subcellularLocation>
</comment>
<keyword evidence="9 10" id="KW-0472">Membrane</keyword>
<dbReference type="Pfam" id="PF07690">
    <property type="entry name" value="MFS_1"/>
    <property type="match status" value="1"/>
</dbReference>
<sequence>MTENFHPRRSVFLLGSLSAFGALSIDMYLPSLPTLQQHFQVNQFAIQLTLAAFFLGFSGGQAILGPISDRFGRRAPLLLALALYVLASLACAMAPSAVWLSFFRLLQGIGACSGPVIGRALVRDLFPPQDASHVFARMILVMGVAPIFAPLLGGYLLLWSGWQAIFVLLAVLGLLSLLSSALLLPSGHRGDPAHSLHLYAIVSRFWILLRDPQFRPYAIILAASFSGMFAYIAGSPFVFIDLHKVPAHDFGWIFGLNALGLILLSQFNRFLHRRYSPHVLLRTALFIQFCAAAFLLFASLVPQTGLAGLIVPLFFYVASIGLVSPNSSALAMQEQGKQAGTASALLGSLQFASAAVAAMGVGLIDIPSAVPMALVILFCATIAAFTGLTLRSAPRVA</sequence>
<dbReference type="InterPro" id="IPR005829">
    <property type="entry name" value="Sugar_transporter_CS"/>
</dbReference>
<evidence type="ECO:0000256" key="7">
    <source>
        <dbReference type="ARBA" id="ARBA00022692"/>
    </source>
</evidence>
<protein>
    <recommendedName>
        <fullName evidence="10">Bcr/CflA family efflux transporter</fullName>
    </recommendedName>
</protein>
<feature type="domain" description="Major facilitator superfamily (MFS) profile" evidence="11">
    <location>
        <begin position="10"/>
        <end position="395"/>
    </location>
</feature>
<name>A0AAE2YNU6_9PROT</name>
<feature type="transmembrane region" description="Helical" evidence="10">
    <location>
        <begin position="370"/>
        <end position="390"/>
    </location>
</feature>
<feature type="transmembrane region" description="Helical" evidence="10">
    <location>
        <begin position="44"/>
        <end position="65"/>
    </location>
</feature>
<evidence type="ECO:0000256" key="10">
    <source>
        <dbReference type="RuleBase" id="RU365088"/>
    </source>
</evidence>
<dbReference type="GO" id="GO:0042910">
    <property type="term" value="F:xenobiotic transmembrane transporter activity"/>
    <property type="evidence" value="ECO:0007669"/>
    <property type="project" value="InterPro"/>
</dbReference>
<dbReference type="GO" id="GO:1990961">
    <property type="term" value="P:xenobiotic detoxification by transmembrane export across the plasma membrane"/>
    <property type="evidence" value="ECO:0007669"/>
    <property type="project" value="InterPro"/>
</dbReference>
<evidence type="ECO:0000256" key="6">
    <source>
        <dbReference type="ARBA" id="ARBA00022475"/>
    </source>
</evidence>
<dbReference type="PRINTS" id="PR01035">
    <property type="entry name" value="TCRTETA"/>
</dbReference>
<evidence type="ECO:0000259" key="11">
    <source>
        <dbReference type="PROSITE" id="PS50850"/>
    </source>
</evidence>
<evidence type="ECO:0000256" key="4">
    <source>
        <dbReference type="ARBA" id="ARBA00007520"/>
    </source>
</evidence>